<evidence type="ECO:0000256" key="8">
    <source>
        <dbReference type="SAM" id="Coils"/>
    </source>
</evidence>
<feature type="coiled-coil region" evidence="8">
    <location>
        <begin position="83"/>
        <end position="110"/>
    </location>
</feature>
<dbReference type="InterPro" id="IPR003439">
    <property type="entry name" value="ABC_transporter-like_ATP-bd"/>
</dbReference>
<keyword evidence="11" id="KW-1185">Reference proteome</keyword>
<sequence length="553" mass="61741">MAQYVYTMNRVGKVVPPKKQILKDISLSFFPGAKIGVLGLNGAGKSTLLRIMAGVDTEFEGEARPMPGINVGYLPQEPHLDDDKNVRETVEEALGEIKAAQEQLDAVYAAYAEPDADFDALAAEQARLENIIEASDAHNLDRKLEVAAEALRLPDWEARVGHLSGGERRRVALCRLLLSNPDMLLLDEPTNHLDAESVAWLERFLHDYSGTVVAITHDRYFLDNVAGWILELDRGQGIPFEGNYSGWLEAKEKRLEQEAKQEASKNKAIKQELEWVRSNAKGRQAKSKARLNRFEEMQSGDFQKRNETNEIYIPPGPRLGDKVIEFHDVAKAFDGQLLYEDLSFSVPKGAIIGIVGGNGAGKSTLFKLISGQEQPDAGEVVLGDTVDIAYVEQLRDALDNKQTVWEAVSDGQDILNINGYEVSSRAYVGRFNFKGNDQQKRLSELSGGERGRLQLAQTLKQGANVLLLDEPSNDLDIETLRALEEALLAFPGCAMVISHDRWFLDRIATHILAFEGESRVEFFEGNYTDYEADHKKRVGNDTPHRMKYKRIDA</sequence>
<gene>
    <name evidence="7 10" type="primary">ettA</name>
    <name evidence="10" type="ORF">ABE960_01090</name>
</gene>
<dbReference type="NCBIfam" id="NF008775">
    <property type="entry name" value="PRK11819.1"/>
    <property type="match status" value="1"/>
</dbReference>
<feature type="region of interest" description="PtIM" evidence="7">
    <location>
        <begin position="242"/>
        <end position="322"/>
    </location>
</feature>
<keyword evidence="7" id="KW-0648">Protein biosynthesis</keyword>
<dbReference type="Gene3D" id="3.40.50.300">
    <property type="entry name" value="P-loop containing nucleotide triphosphate hydrolases"/>
    <property type="match status" value="2"/>
</dbReference>
<keyword evidence="5 7" id="KW-0067">ATP-binding</keyword>
<dbReference type="Pfam" id="PF00005">
    <property type="entry name" value="ABC_tran"/>
    <property type="match status" value="2"/>
</dbReference>
<organism evidence="10 11">
    <name type="scientific">Halomonas aquatica</name>
    <dbReference type="NCBI Taxonomy" id="3151123"/>
    <lineage>
        <taxon>Bacteria</taxon>
        <taxon>Pseudomonadati</taxon>
        <taxon>Pseudomonadota</taxon>
        <taxon>Gammaproteobacteria</taxon>
        <taxon>Oceanospirillales</taxon>
        <taxon>Halomonadaceae</taxon>
        <taxon>Halomonas</taxon>
    </lineage>
</organism>
<feature type="domain" description="ABC transporter" evidence="9">
    <location>
        <begin position="6"/>
        <end position="259"/>
    </location>
</feature>
<keyword evidence="7" id="KW-0963">Cytoplasm</keyword>
<dbReference type="EMBL" id="JBEGCJ010000001">
    <property type="protein sequence ID" value="MEQ6916123.1"/>
    <property type="molecule type" value="Genomic_DNA"/>
</dbReference>
<proteinExistence type="inferred from homology"/>
<dbReference type="RefSeq" id="WP_349760371.1">
    <property type="nucleotide sequence ID" value="NZ_JBEGCJ010000001.1"/>
</dbReference>
<feature type="binding site" evidence="7">
    <location>
        <begin position="356"/>
        <end position="363"/>
    </location>
    <ligand>
        <name>ATP</name>
        <dbReference type="ChEBI" id="CHEBI:30616"/>
        <label>2</label>
    </ligand>
</feature>
<dbReference type="SMART" id="SM00382">
    <property type="entry name" value="AAA"/>
    <property type="match status" value="2"/>
</dbReference>
<feature type="domain" description="ABC transporter" evidence="9">
    <location>
        <begin position="324"/>
        <end position="550"/>
    </location>
</feature>
<keyword evidence="4 7" id="KW-0547">Nucleotide-binding</keyword>
<dbReference type="PROSITE" id="PS00211">
    <property type="entry name" value="ABC_TRANSPORTER_1"/>
    <property type="match status" value="1"/>
</dbReference>
<dbReference type="SUPFAM" id="SSF52540">
    <property type="entry name" value="P-loop containing nucleoside triphosphate hydrolases"/>
    <property type="match status" value="2"/>
</dbReference>
<evidence type="ECO:0000313" key="10">
    <source>
        <dbReference type="EMBL" id="MEQ6916123.1"/>
    </source>
</evidence>
<name>A0ABV1NAN2_9GAMM</name>
<keyword evidence="8" id="KW-0175">Coiled coil</keyword>
<evidence type="ECO:0000256" key="4">
    <source>
        <dbReference type="ARBA" id="ARBA00022741"/>
    </source>
</evidence>
<dbReference type="HAMAP" id="MF_00847">
    <property type="entry name" value="EttA"/>
    <property type="match status" value="1"/>
</dbReference>
<dbReference type="InterPro" id="IPR003593">
    <property type="entry name" value="AAA+_ATPase"/>
</dbReference>
<evidence type="ECO:0000313" key="11">
    <source>
        <dbReference type="Proteomes" id="UP001442468"/>
    </source>
</evidence>
<keyword evidence="7" id="KW-0378">Hydrolase</keyword>
<evidence type="ECO:0000256" key="5">
    <source>
        <dbReference type="ARBA" id="ARBA00022840"/>
    </source>
</evidence>
<keyword evidence="6 7" id="KW-0810">Translation regulation</keyword>
<dbReference type="InterPro" id="IPR032781">
    <property type="entry name" value="ABC_tran_Xtn"/>
</dbReference>
<dbReference type="CDD" id="cd03221">
    <property type="entry name" value="ABCF_EF-3"/>
    <property type="match status" value="2"/>
</dbReference>
<dbReference type="Proteomes" id="UP001442468">
    <property type="component" value="Unassembled WGS sequence"/>
</dbReference>
<dbReference type="PROSITE" id="PS50893">
    <property type="entry name" value="ABC_TRANSPORTER_2"/>
    <property type="match status" value="2"/>
</dbReference>
<dbReference type="InterPro" id="IPR017871">
    <property type="entry name" value="ABC_transporter-like_CS"/>
</dbReference>
<dbReference type="PANTHER" id="PTHR43858">
    <property type="entry name" value="ENERGY-DEPENDENT TRANSLATIONAL THROTTLE PROTEIN ETTA"/>
    <property type="match status" value="1"/>
</dbReference>
<comment type="catalytic activity">
    <reaction evidence="7">
        <text>ATP + H2O = ADP + phosphate + H(+)</text>
        <dbReference type="Rhea" id="RHEA:13065"/>
        <dbReference type="ChEBI" id="CHEBI:15377"/>
        <dbReference type="ChEBI" id="CHEBI:15378"/>
        <dbReference type="ChEBI" id="CHEBI:30616"/>
        <dbReference type="ChEBI" id="CHEBI:43474"/>
        <dbReference type="ChEBI" id="CHEBI:456216"/>
    </reaction>
</comment>
<protein>
    <recommendedName>
        <fullName evidence="7">Energy-dependent translational throttle protein EttA</fullName>
        <ecNumber evidence="7">3.6.1.-</ecNumber>
    </recommendedName>
    <alternativeName>
        <fullName evidence="7">Translational regulatory factor EttA</fullName>
    </alternativeName>
</protein>
<evidence type="ECO:0000256" key="1">
    <source>
        <dbReference type="ARBA" id="ARBA00005868"/>
    </source>
</evidence>
<dbReference type="NCBIfam" id="TIGR03719">
    <property type="entry name" value="ABC_ABC_ChvD"/>
    <property type="match status" value="1"/>
</dbReference>
<evidence type="ECO:0000256" key="6">
    <source>
        <dbReference type="ARBA" id="ARBA00022845"/>
    </source>
</evidence>
<accession>A0ABV1NAN2</accession>
<comment type="caution">
    <text evidence="10">The sequence shown here is derived from an EMBL/GenBank/DDBJ whole genome shotgun (WGS) entry which is preliminary data.</text>
</comment>
<reference evidence="10 11" key="1">
    <citation type="submission" date="2024-05" db="EMBL/GenBank/DDBJ databases">
        <title>Halomonas sp. SSM6 16S ribosomal RNA gene Genome sequencing and assembly.</title>
        <authorList>
            <person name="Yook S."/>
        </authorList>
    </citation>
    <scope>NUCLEOTIDE SEQUENCE [LARGE SCALE GENOMIC DNA]</scope>
    <source>
        <strain evidence="10 11">SSM6</strain>
    </source>
</reference>
<comment type="subunit">
    <text evidence="7">Monomer. Probably contacts ribosomal proteins L1, L5, L33 and S7, the 16S and 23S rRNA and the P-site containing tRNA(fMet).</text>
</comment>
<comment type="domain">
    <text evidence="7">The arm domain is inserted in the first ABC transporter domain. Probably contacts ribosomal protein L1.</text>
</comment>
<evidence type="ECO:0000259" key="9">
    <source>
        <dbReference type="PROSITE" id="PS50893"/>
    </source>
</evidence>
<keyword evidence="2 7" id="KW-0820">tRNA-binding</keyword>
<keyword evidence="3 7" id="KW-0699">rRNA-binding</keyword>
<keyword evidence="7" id="KW-0677">Repeat</keyword>
<evidence type="ECO:0000256" key="2">
    <source>
        <dbReference type="ARBA" id="ARBA00022555"/>
    </source>
</evidence>
<dbReference type="EC" id="3.6.1.-" evidence="7"/>
<evidence type="ECO:0000256" key="7">
    <source>
        <dbReference type="HAMAP-Rule" id="MF_00847"/>
    </source>
</evidence>
<comment type="function">
    <text evidence="7">A translation factor that gates the progression of the 70S ribosomal initiation complex (IC, containing tRNA(fMet) in the P-site) into the translation elongation cycle by using a mechanism sensitive to the ATP/ADP ratio. Binds to the 70S ribosome E-site where it modulates the state of the translating ribosome during subunit translocation. ATP hydrolysis probably frees it from the ribosome, which can enter the elongation phase.</text>
</comment>
<feature type="region of interest" description="Arm" evidence="7">
    <location>
        <begin position="95"/>
        <end position="139"/>
    </location>
</feature>
<dbReference type="InterPro" id="IPR027417">
    <property type="entry name" value="P-loop_NTPase"/>
</dbReference>
<dbReference type="Pfam" id="PF12848">
    <property type="entry name" value="ABC_tran_Xtn"/>
    <property type="match status" value="1"/>
</dbReference>
<comment type="domain">
    <text evidence="7">The P-site tRNA interaction motif (PtIM domain) probably interacts with the P-site tRNA(fMet) as well as the 23S rRNA.</text>
</comment>
<feature type="binding site" evidence="7">
    <location>
        <begin position="39"/>
        <end position="46"/>
    </location>
    <ligand>
        <name>ATP</name>
        <dbReference type="ChEBI" id="CHEBI:30616"/>
        <label>1</label>
    </ligand>
</feature>
<dbReference type="InterPro" id="IPR022374">
    <property type="entry name" value="EttA"/>
</dbReference>
<keyword evidence="7" id="KW-0694">RNA-binding</keyword>
<comment type="subcellular location">
    <subcellularLocation>
        <location evidence="7">Cytoplasm</location>
    </subcellularLocation>
    <text evidence="7">Associates with ribosomes and polysomes.</text>
</comment>
<dbReference type="PANTHER" id="PTHR43858:SF1">
    <property type="entry name" value="ABC TRANSPORTER-RELATED PROTEIN"/>
    <property type="match status" value="1"/>
</dbReference>
<comment type="similarity">
    <text evidence="1 7">Belongs to the ABC transporter superfamily. ABCF family. Translational throttle EttA subfamily.</text>
</comment>
<evidence type="ECO:0000256" key="3">
    <source>
        <dbReference type="ARBA" id="ARBA00022730"/>
    </source>
</evidence>